<dbReference type="AlphaFoldDB" id="A0ABD2JIT9"/>
<reference evidence="1 2" key="1">
    <citation type="submission" date="2024-10" db="EMBL/GenBank/DDBJ databases">
        <authorList>
            <person name="Kim D."/>
        </authorList>
    </citation>
    <scope>NUCLEOTIDE SEQUENCE [LARGE SCALE GENOMIC DNA]</scope>
    <source>
        <strain evidence="1">Taebaek</strain>
    </source>
</reference>
<dbReference type="InterPro" id="IPR046350">
    <property type="entry name" value="Cystatin_sf"/>
</dbReference>
<name>A0ABD2JIT9_HETSC</name>
<proteinExistence type="predicted"/>
<dbReference type="EMBL" id="JBICCN010000142">
    <property type="protein sequence ID" value="KAL3090544.1"/>
    <property type="molecule type" value="Genomic_DNA"/>
</dbReference>
<protein>
    <submittedName>
        <fullName evidence="1">Uncharacterized protein</fullName>
    </submittedName>
</protein>
<dbReference type="Gene3D" id="3.10.450.10">
    <property type="match status" value="1"/>
</dbReference>
<dbReference type="SUPFAM" id="SSF54403">
    <property type="entry name" value="Cystatin/monellin"/>
    <property type="match status" value="1"/>
</dbReference>
<organism evidence="1 2">
    <name type="scientific">Heterodera schachtii</name>
    <name type="common">Sugarbeet cyst nematode worm</name>
    <name type="synonym">Tylenchus schachtii</name>
    <dbReference type="NCBI Taxonomy" id="97005"/>
    <lineage>
        <taxon>Eukaryota</taxon>
        <taxon>Metazoa</taxon>
        <taxon>Ecdysozoa</taxon>
        <taxon>Nematoda</taxon>
        <taxon>Chromadorea</taxon>
        <taxon>Rhabditida</taxon>
        <taxon>Tylenchina</taxon>
        <taxon>Tylenchomorpha</taxon>
        <taxon>Tylenchoidea</taxon>
        <taxon>Heteroderidae</taxon>
        <taxon>Heteroderinae</taxon>
        <taxon>Heterodera</taxon>
    </lineage>
</organism>
<keyword evidence="2" id="KW-1185">Reference proteome</keyword>
<accession>A0ABD2JIT9</accession>
<comment type="caution">
    <text evidence="1">The sequence shown here is derived from an EMBL/GenBank/DDBJ whole genome shotgun (WGS) entry which is preliminary data.</text>
</comment>
<gene>
    <name evidence="1" type="ORF">niasHS_005456</name>
</gene>
<dbReference type="Proteomes" id="UP001620645">
    <property type="component" value="Unassembled WGS sequence"/>
</dbReference>
<evidence type="ECO:0000313" key="1">
    <source>
        <dbReference type="EMBL" id="KAL3090544.1"/>
    </source>
</evidence>
<sequence>MNRESTKPFLYMPVKKTLTVNTMHGHNYVMRMLIGESKCVKKEPKWPAPKIDYTNCEAKANPSAPKQKYNYSECVCGKELW</sequence>
<evidence type="ECO:0000313" key="2">
    <source>
        <dbReference type="Proteomes" id="UP001620645"/>
    </source>
</evidence>